<dbReference type="Proteomes" id="UP000023152">
    <property type="component" value="Unassembled WGS sequence"/>
</dbReference>
<proteinExistence type="predicted"/>
<evidence type="ECO:0008006" key="3">
    <source>
        <dbReference type="Google" id="ProtNLM"/>
    </source>
</evidence>
<dbReference type="OrthoDB" id="2213741at2759"/>
<accession>X6LM96</accession>
<dbReference type="AlphaFoldDB" id="X6LM96"/>
<protein>
    <recommendedName>
        <fullName evidence="3">Reverse transcriptase zinc-binding domain-containing protein</fullName>
    </recommendedName>
</protein>
<organism evidence="1 2">
    <name type="scientific">Reticulomyxa filosa</name>
    <dbReference type="NCBI Taxonomy" id="46433"/>
    <lineage>
        <taxon>Eukaryota</taxon>
        <taxon>Sar</taxon>
        <taxon>Rhizaria</taxon>
        <taxon>Retaria</taxon>
        <taxon>Foraminifera</taxon>
        <taxon>Monothalamids</taxon>
        <taxon>Reticulomyxidae</taxon>
        <taxon>Reticulomyxa</taxon>
    </lineage>
</organism>
<evidence type="ECO:0000313" key="2">
    <source>
        <dbReference type="Proteomes" id="UP000023152"/>
    </source>
</evidence>
<reference evidence="1 2" key="1">
    <citation type="journal article" date="2013" name="Curr. Biol.">
        <title>The Genome of the Foraminiferan Reticulomyxa filosa.</title>
        <authorList>
            <person name="Glockner G."/>
            <person name="Hulsmann N."/>
            <person name="Schleicher M."/>
            <person name="Noegel A.A."/>
            <person name="Eichinger L."/>
            <person name="Gallinger C."/>
            <person name="Pawlowski J."/>
            <person name="Sierra R."/>
            <person name="Euteneuer U."/>
            <person name="Pillet L."/>
            <person name="Moustafa A."/>
            <person name="Platzer M."/>
            <person name="Groth M."/>
            <person name="Szafranski K."/>
            <person name="Schliwa M."/>
        </authorList>
    </citation>
    <scope>NUCLEOTIDE SEQUENCE [LARGE SCALE GENOMIC DNA]</scope>
</reference>
<evidence type="ECO:0000313" key="1">
    <source>
        <dbReference type="EMBL" id="ETO02272.1"/>
    </source>
</evidence>
<feature type="non-terminal residue" evidence="1">
    <location>
        <position position="1"/>
    </location>
</feature>
<sequence>VKYYKQVIRPMLEYGIQIYKPTKTQEGQLEAIQHMYLTKIAGVYITTRKTAMRILLGIIPLKARMDLLRLKTWYQTQNAENVYRKYVTKEIQNVKEKYENMTHCRQKSYTIDVYETLREYELEEYWEERIEMTQEKWNTLIRKKVLKKAYLKDIQEITQSESCMFLRALAADRDQRENYYDKIQEIDIREDTKNFAPFARVITGNPNFNWKKTIDKKVERQTTICPWCLTEWQQPIRHVILDCKNMEMIRKQTWKQTNNHETEITPKQFFQFCKKAFSNSQYI</sequence>
<dbReference type="EMBL" id="ASPP01036222">
    <property type="protein sequence ID" value="ETO02272.1"/>
    <property type="molecule type" value="Genomic_DNA"/>
</dbReference>
<name>X6LM96_RETFI</name>
<keyword evidence="2" id="KW-1185">Reference proteome</keyword>
<gene>
    <name evidence="1" type="ORF">RFI_35164</name>
</gene>
<comment type="caution">
    <text evidence="1">The sequence shown here is derived from an EMBL/GenBank/DDBJ whole genome shotgun (WGS) entry which is preliminary data.</text>
</comment>